<feature type="domain" description="Glycoside-hydrolase family GH114 TIM-barrel" evidence="1">
    <location>
        <begin position="51"/>
        <end position="216"/>
    </location>
</feature>
<dbReference type="PANTHER" id="PTHR35882">
    <property type="entry name" value="PELA"/>
    <property type="match status" value="1"/>
</dbReference>
<dbReference type="InterPro" id="IPR013785">
    <property type="entry name" value="Aldolase_TIM"/>
</dbReference>
<accession>A0A7X2S476</accession>
<dbReference type="SUPFAM" id="SSF51445">
    <property type="entry name" value="(Trans)glycosidases"/>
    <property type="match status" value="1"/>
</dbReference>
<dbReference type="InterPro" id="IPR017853">
    <property type="entry name" value="GH"/>
</dbReference>
<proteinExistence type="predicted"/>
<sequence length="277" mass="32814">MKKKILLLVFGFAFLAAAIFIYHQSIQKGPLASVEKYKIYYDTPTPEIMKQLSKYQMVIIEPVFYSAEQISLIQENGTLVYGYVNSMEADLWNKDLYSRFDDGDFYKRNGERIYIEEWNSYLMDMKSSHFREVLLDETEKQIVQKGLDGVFLDTVGNIDDRFSEDRDERTAQQDGLILLLKQLQKKEVSIIQNWGLETVQRTAPYIDGLMWENFEYKEISSDDWSKEWMEKTRHLSRKYRFSVLTVSDRNHKESSRLAREKGFIHFPAPEGYNYNQF</sequence>
<dbReference type="Proteomes" id="UP000434639">
    <property type="component" value="Unassembled WGS sequence"/>
</dbReference>
<gene>
    <name evidence="2" type="ORF">GKZ89_08160</name>
</gene>
<dbReference type="EMBL" id="WMIB01000006">
    <property type="protein sequence ID" value="MTH53388.1"/>
    <property type="molecule type" value="Genomic_DNA"/>
</dbReference>
<dbReference type="RefSeq" id="WP_155111923.1">
    <property type="nucleotide sequence ID" value="NZ_WMIB01000006.1"/>
</dbReference>
<dbReference type="GO" id="GO:0016787">
    <property type="term" value="F:hydrolase activity"/>
    <property type="evidence" value="ECO:0007669"/>
    <property type="project" value="UniProtKB-KW"/>
</dbReference>
<keyword evidence="3" id="KW-1185">Reference proteome</keyword>
<evidence type="ECO:0000313" key="2">
    <source>
        <dbReference type="EMBL" id="MTH53388.1"/>
    </source>
</evidence>
<comment type="caution">
    <text evidence="2">The sequence shown here is derived from an EMBL/GenBank/DDBJ whole genome shotgun (WGS) entry which is preliminary data.</text>
</comment>
<dbReference type="OrthoDB" id="2380315at2"/>
<name>A0A7X2S476_9BACI</name>
<evidence type="ECO:0000313" key="3">
    <source>
        <dbReference type="Proteomes" id="UP000434639"/>
    </source>
</evidence>
<dbReference type="Gene3D" id="3.20.20.70">
    <property type="entry name" value="Aldolase class I"/>
    <property type="match status" value="1"/>
</dbReference>
<dbReference type="PANTHER" id="PTHR35882:SF2">
    <property type="entry name" value="PELA"/>
    <property type="match status" value="1"/>
</dbReference>
<keyword evidence="2" id="KW-0378">Hydrolase</keyword>
<organism evidence="2 3">
    <name type="scientific">Metabacillus mangrovi</name>
    <dbReference type="NCBI Taxonomy" id="1491830"/>
    <lineage>
        <taxon>Bacteria</taxon>
        <taxon>Bacillati</taxon>
        <taxon>Bacillota</taxon>
        <taxon>Bacilli</taxon>
        <taxon>Bacillales</taxon>
        <taxon>Bacillaceae</taxon>
        <taxon>Metabacillus</taxon>
    </lineage>
</organism>
<reference evidence="2 3" key="1">
    <citation type="journal article" date="2017" name="Int. J. Syst. Evol. Microbiol.">
        <title>Bacillus mangrovi sp. nov., isolated from a sediment sample from a mangrove forest.</title>
        <authorList>
            <person name="Gupta V."/>
            <person name="Singh P.K."/>
            <person name="Korpole S."/>
            <person name="Tanuku N.R.S."/>
            <person name="Pinnaka A.K."/>
        </authorList>
    </citation>
    <scope>NUCLEOTIDE SEQUENCE [LARGE SCALE GENOMIC DNA]</scope>
    <source>
        <strain evidence="2 3">KCTC 33872</strain>
    </source>
</reference>
<dbReference type="Pfam" id="PF03537">
    <property type="entry name" value="Glyco_hydro_114"/>
    <property type="match status" value="1"/>
</dbReference>
<evidence type="ECO:0000259" key="1">
    <source>
        <dbReference type="Pfam" id="PF03537"/>
    </source>
</evidence>
<dbReference type="AlphaFoldDB" id="A0A7X2S476"/>
<dbReference type="InterPro" id="IPR004352">
    <property type="entry name" value="GH114_TIM-barrel"/>
</dbReference>
<protein>
    <submittedName>
        <fullName evidence="2">Glycosyl hydrolase</fullName>
    </submittedName>
</protein>